<dbReference type="Proteomes" id="UP000001817">
    <property type="component" value="Chromosome 2"/>
</dbReference>
<proteinExistence type="predicted"/>
<keyword evidence="3" id="KW-1185">Reference proteome</keyword>
<keyword evidence="1" id="KW-0472">Membrane</keyword>
<dbReference type="AlphaFoldDB" id="Q13NV5"/>
<organism evidence="2 3">
    <name type="scientific">Paraburkholderia xenovorans (strain LB400)</name>
    <dbReference type="NCBI Taxonomy" id="266265"/>
    <lineage>
        <taxon>Bacteria</taxon>
        <taxon>Pseudomonadati</taxon>
        <taxon>Pseudomonadota</taxon>
        <taxon>Betaproteobacteria</taxon>
        <taxon>Burkholderiales</taxon>
        <taxon>Burkholderiaceae</taxon>
        <taxon>Paraburkholderia</taxon>
    </lineage>
</organism>
<feature type="transmembrane region" description="Helical" evidence="1">
    <location>
        <begin position="69"/>
        <end position="88"/>
    </location>
</feature>
<evidence type="ECO:0000313" key="3">
    <source>
        <dbReference type="Proteomes" id="UP000001817"/>
    </source>
</evidence>
<evidence type="ECO:0000313" key="2">
    <source>
        <dbReference type="EMBL" id="ABE34234.1"/>
    </source>
</evidence>
<dbReference type="eggNOG" id="ENOG503171X">
    <property type="taxonomic scope" value="Bacteria"/>
</dbReference>
<accession>Q13NV5</accession>
<keyword evidence="1" id="KW-1133">Transmembrane helix</keyword>
<evidence type="ECO:0000256" key="1">
    <source>
        <dbReference type="SAM" id="Phobius"/>
    </source>
</evidence>
<name>Q13NV5_PARXL</name>
<sequence>MVKYMVILLSVLANLCFGWAIFYAVFSVLSALKVGRRHYQPLIFLEFQPHRARGNWEASRARLMSRLRLWAILSVLIGFASLTAHLLLS</sequence>
<dbReference type="STRING" id="266265.Bxe_B1732"/>
<reference evidence="2 3" key="1">
    <citation type="journal article" date="2006" name="Proc. Natl. Acad. Sci. U.S.A.">
        <title>Burkholderia xenovorans LB400 harbors a multi-replicon, 9.73-Mbp genome shaped for versatility.</title>
        <authorList>
            <person name="Chain P.S."/>
            <person name="Denef V.J."/>
            <person name="Konstantinidis K.T."/>
            <person name="Vergez L.M."/>
            <person name="Agullo L."/>
            <person name="Reyes V.L."/>
            <person name="Hauser L."/>
            <person name="Cordova M."/>
            <person name="Gomez L."/>
            <person name="Gonzalez M."/>
            <person name="Land M."/>
            <person name="Lao V."/>
            <person name="Larimer F."/>
            <person name="LiPuma J.J."/>
            <person name="Mahenthiralingam E."/>
            <person name="Malfatti S.A."/>
            <person name="Marx C.J."/>
            <person name="Parnell J.J."/>
            <person name="Ramette A."/>
            <person name="Richardson P."/>
            <person name="Seeger M."/>
            <person name="Smith D."/>
            <person name="Spilker T."/>
            <person name="Sul W.J."/>
            <person name="Tsoi T.V."/>
            <person name="Ulrich L.E."/>
            <person name="Zhulin I.B."/>
            <person name="Tiedje J.M."/>
        </authorList>
    </citation>
    <scope>NUCLEOTIDE SEQUENCE [LARGE SCALE GENOMIC DNA]</scope>
    <source>
        <strain evidence="2 3">LB400</strain>
    </source>
</reference>
<keyword evidence="1" id="KW-0812">Transmembrane</keyword>
<dbReference type="EMBL" id="CP000271">
    <property type="protein sequence ID" value="ABE34234.1"/>
    <property type="molecule type" value="Genomic_DNA"/>
</dbReference>
<gene>
    <name evidence="2" type="ORF">Bxe_B1732</name>
</gene>
<dbReference type="KEGG" id="bxe:Bxe_B1732"/>
<protein>
    <recommendedName>
        <fullName evidence="4">Transmembrane protein</fullName>
    </recommendedName>
</protein>
<feature type="transmembrane region" description="Helical" evidence="1">
    <location>
        <begin position="6"/>
        <end position="32"/>
    </location>
</feature>
<evidence type="ECO:0008006" key="4">
    <source>
        <dbReference type="Google" id="ProtNLM"/>
    </source>
</evidence>